<reference evidence="2 3" key="1">
    <citation type="journal article" date="2004" name="Science">
        <title>The genome of the diatom Thalassiosira pseudonana: ecology, evolution, and metabolism.</title>
        <authorList>
            <person name="Armbrust E.V."/>
            <person name="Berges J.A."/>
            <person name="Bowler C."/>
            <person name="Green B.R."/>
            <person name="Martinez D."/>
            <person name="Putnam N.H."/>
            <person name="Zhou S."/>
            <person name="Allen A.E."/>
            <person name="Apt K.E."/>
            <person name="Bechner M."/>
            <person name="Brzezinski M.A."/>
            <person name="Chaal B.K."/>
            <person name="Chiovitti A."/>
            <person name="Davis A.K."/>
            <person name="Demarest M.S."/>
            <person name="Detter J.C."/>
            <person name="Glavina T."/>
            <person name="Goodstein D."/>
            <person name="Hadi M.Z."/>
            <person name="Hellsten U."/>
            <person name="Hildebrand M."/>
            <person name="Jenkins B.D."/>
            <person name="Jurka J."/>
            <person name="Kapitonov V.V."/>
            <person name="Kroger N."/>
            <person name="Lau W.W."/>
            <person name="Lane T.W."/>
            <person name="Larimer F.W."/>
            <person name="Lippmeier J.C."/>
            <person name="Lucas S."/>
            <person name="Medina M."/>
            <person name="Montsant A."/>
            <person name="Obornik M."/>
            <person name="Parker M.S."/>
            <person name="Palenik B."/>
            <person name="Pazour G.J."/>
            <person name="Richardson P.M."/>
            <person name="Rynearson T.A."/>
            <person name="Saito M.A."/>
            <person name="Schwartz D.C."/>
            <person name="Thamatrakoln K."/>
            <person name="Valentin K."/>
            <person name="Vardi A."/>
            <person name="Wilkerson F.P."/>
            <person name="Rokhsar D.S."/>
        </authorList>
    </citation>
    <scope>NUCLEOTIDE SEQUENCE [LARGE SCALE GENOMIC DNA]</scope>
    <source>
        <strain evidence="2 3">CCMP1335</strain>
    </source>
</reference>
<name>B8CC88_THAPS</name>
<proteinExistence type="predicted"/>
<protein>
    <submittedName>
        <fullName evidence="2">Uncharacterized protein</fullName>
    </submittedName>
</protein>
<dbReference type="AlphaFoldDB" id="B8CC88"/>
<organism evidence="2 3">
    <name type="scientific">Thalassiosira pseudonana</name>
    <name type="common">Marine diatom</name>
    <name type="synonym">Cyclotella nana</name>
    <dbReference type="NCBI Taxonomy" id="35128"/>
    <lineage>
        <taxon>Eukaryota</taxon>
        <taxon>Sar</taxon>
        <taxon>Stramenopiles</taxon>
        <taxon>Ochrophyta</taxon>
        <taxon>Bacillariophyta</taxon>
        <taxon>Coscinodiscophyceae</taxon>
        <taxon>Thalassiosirophycidae</taxon>
        <taxon>Thalassiosirales</taxon>
        <taxon>Thalassiosiraceae</taxon>
        <taxon>Thalassiosira</taxon>
    </lineage>
</organism>
<feature type="compositionally biased region" description="Polar residues" evidence="1">
    <location>
        <begin position="567"/>
        <end position="580"/>
    </location>
</feature>
<feature type="region of interest" description="Disordered" evidence="1">
    <location>
        <begin position="629"/>
        <end position="663"/>
    </location>
</feature>
<accession>B8CC88</accession>
<dbReference type="EMBL" id="CM000649">
    <property type="protein sequence ID" value="EED88723.1"/>
    <property type="molecule type" value="Genomic_DNA"/>
</dbReference>
<feature type="compositionally biased region" description="Polar residues" evidence="1">
    <location>
        <begin position="648"/>
        <end position="663"/>
    </location>
</feature>
<feature type="region of interest" description="Disordered" evidence="1">
    <location>
        <begin position="143"/>
        <end position="174"/>
    </location>
</feature>
<feature type="compositionally biased region" description="Low complexity" evidence="1">
    <location>
        <begin position="292"/>
        <end position="310"/>
    </location>
</feature>
<keyword evidence="3" id="KW-1185">Reference proteome</keyword>
<dbReference type="PaxDb" id="35128-Thaps24809"/>
<dbReference type="InParanoid" id="B8CC88"/>
<evidence type="ECO:0000256" key="1">
    <source>
        <dbReference type="SAM" id="MobiDB-lite"/>
    </source>
</evidence>
<evidence type="ECO:0000313" key="2">
    <source>
        <dbReference type="EMBL" id="EED88723.1"/>
    </source>
</evidence>
<dbReference type="Proteomes" id="UP000001449">
    <property type="component" value="Chromosome 14"/>
</dbReference>
<feature type="region of interest" description="Disordered" evidence="1">
    <location>
        <begin position="593"/>
        <end position="613"/>
    </location>
</feature>
<dbReference type="RefSeq" id="XP_002293714.1">
    <property type="nucleotide sequence ID" value="XM_002293678.1"/>
</dbReference>
<feature type="region of interest" description="Disordered" evidence="1">
    <location>
        <begin position="510"/>
        <end position="580"/>
    </location>
</feature>
<sequence>MTATHSPSRITAAADLIRNLDTALSSIQLSASNAATDAARARRNARAAGEVARRYGGGSLLLLDKKREKRAQARLAAEARQRSISLENGGGGVVVGVVRSPPRMKWNGARAMMVVRDETDTASGGGGPQQPQQQYQRQFQGYNTPMESNHTTDTEGHNTQPPKHNTLAPATSTEANETIQTTETMNTEDGTVSTLDTYSGFEDALENEQLNNGGVVENDQQQNGRQQGGGGVVNDGQYQGGNDGQETSMSTGQMQQEGIGYYEGQNQYYDQQQGQQQTENDGQYFYQQTQDQYYSDQRQQQQQYENQTTDHPNWNQSYQPTTNESTTQTPNTNQQQQQRPTSSTIEASHAEDVLSLSLELERTRSQLTTTTSHLTSAQDHISTLQSHNTHLQNELSRLHSELEITHERSTHAVNISQSKYEAEVIRANAGEEDAALALELAKEAQAAKEECEEWLGRSLEEIELWRGRCGELERELLGYRQQQEGQGQEGHVATMDGSEAKKLVRFADVSPPSPVVSEDGGYYDQSPSRQQAPATTAPPPPPPPPPAWSTPLTTDGTSIINSGIGFSPSSTASGTPSKTAIASGRAILHRASPNLHYSPGHQTGISPHPRAQASELLKKSAETRRLLRERLNTPSKQPSSALVAAVRGTSSADGKTSASSALNDDSFASRQGAACRAVGKTIRESGHRLHLEGQWWSAKNGLLTDGSSSASSEPVIEGVAQLESMVKDYCGSVEGKIGKQQEKIEELEAFCDHLEKEVVSAR</sequence>
<feature type="compositionally biased region" description="Gly residues" evidence="1">
    <location>
        <begin position="226"/>
        <end position="243"/>
    </location>
</feature>
<gene>
    <name evidence="2" type="ORF">THAPSDRAFT_24809</name>
</gene>
<reference evidence="2 3" key="2">
    <citation type="journal article" date="2008" name="Nature">
        <title>The Phaeodactylum genome reveals the evolutionary history of diatom genomes.</title>
        <authorList>
            <person name="Bowler C."/>
            <person name="Allen A.E."/>
            <person name="Badger J.H."/>
            <person name="Grimwood J."/>
            <person name="Jabbari K."/>
            <person name="Kuo A."/>
            <person name="Maheswari U."/>
            <person name="Martens C."/>
            <person name="Maumus F."/>
            <person name="Otillar R.P."/>
            <person name="Rayko E."/>
            <person name="Salamov A."/>
            <person name="Vandepoele K."/>
            <person name="Beszteri B."/>
            <person name="Gruber A."/>
            <person name="Heijde M."/>
            <person name="Katinka M."/>
            <person name="Mock T."/>
            <person name="Valentin K."/>
            <person name="Verret F."/>
            <person name="Berges J.A."/>
            <person name="Brownlee C."/>
            <person name="Cadoret J.P."/>
            <person name="Chiovitti A."/>
            <person name="Choi C.J."/>
            <person name="Coesel S."/>
            <person name="De Martino A."/>
            <person name="Detter J.C."/>
            <person name="Durkin C."/>
            <person name="Falciatore A."/>
            <person name="Fournet J."/>
            <person name="Haruta M."/>
            <person name="Huysman M.J."/>
            <person name="Jenkins B.D."/>
            <person name="Jiroutova K."/>
            <person name="Jorgensen R.E."/>
            <person name="Joubert Y."/>
            <person name="Kaplan A."/>
            <person name="Kroger N."/>
            <person name="Kroth P.G."/>
            <person name="La Roche J."/>
            <person name="Lindquist E."/>
            <person name="Lommer M."/>
            <person name="Martin-Jezequel V."/>
            <person name="Lopez P.J."/>
            <person name="Lucas S."/>
            <person name="Mangogna M."/>
            <person name="McGinnis K."/>
            <person name="Medlin L.K."/>
            <person name="Montsant A."/>
            <person name="Oudot-Le Secq M.P."/>
            <person name="Napoli C."/>
            <person name="Obornik M."/>
            <person name="Parker M.S."/>
            <person name="Petit J.L."/>
            <person name="Porcel B.M."/>
            <person name="Poulsen N."/>
            <person name="Robison M."/>
            <person name="Rychlewski L."/>
            <person name="Rynearson T.A."/>
            <person name="Schmutz J."/>
            <person name="Shapiro H."/>
            <person name="Siaut M."/>
            <person name="Stanley M."/>
            <person name="Sussman M.R."/>
            <person name="Taylor A.R."/>
            <person name="Vardi A."/>
            <person name="von Dassow P."/>
            <person name="Vyverman W."/>
            <person name="Willis A."/>
            <person name="Wyrwicz L.S."/>
            <person name="Rokhsar D.S."/>
            <person name="Weissenbach J."/>
            <person name="Armbrust E.V."/>
            <person name="Green B.R."/>
            <person name="Van de Peer Y."/>
            <person name="Grigoriev I.V."/>
        </authorList>
    </citation>
    <scope>NUCLEOTIDE SEQUENCE [LARGE SCALE GENOMIC DNA]</scope>
    <source>
        <strain evidence="2 3">CCMP1335</strain>
    </source>
</reference>
<feature type="compositionally biased region" description="Polar residues" evidence="1">
    <location>
        <begin position="157"/>
        <end position="174"/>
    </location>
</feature>
<dbReference type="GeneID" id="7451214"/>
<feature type="compositionally biased region" description="Low complexity" evidence="1">
    <location>
        <begin position="319"/>
        <end position="344"/>
    </location>
</feature>
<feature type="compositionally biased region" description="Pro residues" evidence="1">
    <location>
        <begin position="536"/>
        <end position="548"/>
    </location>
</feature>
<dbReference type="KEGG" id="tps:THAPSDRAFT_24809"/>
<evidence type="ECO:0000313" key="3">
    <source>
        <dbReference type="Proteomes" id="UP000001449"/>
    </source>
</evidence>
<feature type="region of interest" description="Disordered" evidence="1">
    <location>
        <begin position="215"/>
        <end position="253"/>
    </location>
</feature>
<dbReference type="HOGENOM" id="CLU_366212_0_0_1"/>
<dbReference type="eggNOG" id="ENOG502SZ0H">
    <property type="taxonomic scope" value="Eukaryota"/>
</dbReference>
<feature type="region of interest" description="Disordered" evidence="1">
    <location>
        <begin position="292"/>
        <end position="346"/>
    </location>
</feature>